<feature type="transmembrane region" description="Helical" evidence="1">
    <location>
        <begin position="138"/>
        <end position="159"/>
    </location>
</feature>
<feature type="transmembrane region" description="Helical" evidence="1">
    <location>
        <begin position="42"/>
        <end position="65"/>
    </location>
</feature>
<sequence length="193" mass="21775">MDAIKIYFEIGFSHIVNWTALDHILFIIALSLRYQFGDWKKLLILITAFTIGHTTTLALVVFNVLHLSKAWIEFLIPVTIAITAVSNFFVKKFTFRSKFPVIYFFALIFGFVHGLGFSNDLKSLIGNGDGVVIKLLSANLGIECGQICFVFCILIITAIATQLFKINRREYLLFLSSGIFALAVQMAAERIPW</sequence>
<protein>
    <recommendedName>
        <fullName evidence="3">HupE / UreJ protein</fullName>
    </recommendedName>
</protein>
<evidence type="ECO:0008006" key="3">
    <source>
        <dbReference type="Google" id="ProtNLM"/>
    </source>
</evidence>
<dbReference type="InterPro" id="IPR032809">
    <property type="entry name" value="Put_HupE_UreJ"/>
</dbReference>
<proteinExistence type="predicted"/>
<comment type="caution">
    <text evidence="2">The sequence shown here is derived from an EMBL/GenBank/DDBJ whole genome shotgun (WGS) entry which is preliminary data.</text>
</comment>
<feature type="transmembrane region" description="Helical" evidence="1">
    <location>
        <begin position="171"/>
        <end position="188"/>
    </location>
</feature>
<evidence type="ECO:0000256" key="1">
    <source>
        <dbReference type="SAM" id="Phobius"/>
    </source>
</evidence>
<gene>
    <name evidence="2" type="ORF">GALL_56610</name>
</gene>
<organism evidence="2">
    <name type="scientific">mine drainage metagenome</name>
    <dbReference type="NCBI Taxonomy" id="410659"/>
    <lineage>
        <taxon>unclassified sequences</taxon>
        <taxon>metagenomes</taxon>
        <taxon>ecological metagenomes</taxon>
    </lineage>
</organism>
<evidence type="ECO:0000313" key="2">
    <source>
        <dbReference type="EMBL" id="OIR13276.1"/>
    </source>
</evidence>
<dbReference type="EMBL" id="MLJW01000015">
    <property type="protein sequence ID" value="OIR13276.1"/>
    <property type="molecule type" value="Genomic_DNA"/>
</dbReference>
<name>A0A1J5THU0_9ZZZZ</name>
<dbReference type="Pfam" id="PF13795">
    <property type="entry name" value="HupE_UreJ_2"/>
    <property type="match status" value="1"/>
</dbReference>
<feature type="transmembrane region" description="Helical" evidence="1">
    <location>
        <begin position="71"/>
        <end position="89"/>
    </location>
</feature>
<keyword evidence="1" id="KW-0472">Membrane</keyword>
<keyword evidence="1" id="KW-1133">Transmembrane helix</keyword>
<dbReference type="AlphaFoldDB" id="A0A1J5THU0"/>
<reference evidence="2" key="1">
    <citation type="submission" date="2016-10" db="EMBL/GenBank/DDBJ databases">
        <title>Sequence of Gallionella enrichment culture.</title>
        <authorList>
            <person name="Poehlein A."/>
            <person name="Muehling M."/>
            <person name="Daniel R."/>
        </authorList>
    </citation>
    <scope>NUCLEOTIDE SEQUENCE</scope>
</reference>
<accession>A0A1J5THU0</accession>
<keyword evidence="1" id="KW-0812">Transmembrane</keyword>
<feature type="transmembrane region" description="Helical" evidence="1">
    <location>
        <begin position="101"/>
        <end position="118"/>
    </location>
</feature>
<feature type="transmembrane region" description="Helical" evidence="1">
    <location>
        <begin position="6"/>
        <end position="30"/>
    </location>
</feature>